<keyword evidence="6" id="KW-1185">Reference proteome</keyword>
<name>A0A0F3GXS5_9BACT</name>
<reference evidence="5 6" key="1">
    <citation type="submission" date="2015-02" db="EMBL/GenBank/DDBJ databases">
        <title>Single-cell genomics of uncultivated deep-branching MTB reveals a conserved set of magnetosome genes.</title>
        <authorList>
            <person name="Kolinko S."/>
            <person name="Richter M."/>
            <person name="Glockner F.O."/>
            <person name="Brachmann A."/>
            <person name="Schuler D."/>
        </authorList>
    </citation>
    <scope>NUCLEOTIDE SEQUENCE [LARGE SCALE GENOMIC DNA]</scope>
    <source>
        <strain evidence="5">TM-1</strain>
    </source>
</reference>
<dbReference type="PANTHER" id="PTHR43547:SF2">
    <property type="entry name" value="HYBRID SIGNAL TRANSDUCTION HISTIDINE KINASE C"/>
    <property type="match status" value="1"/>
</dbReference>
<comment type="catalytic activity">
    <reaction evidence="1">
        <text>ATP + protein L-histidine = ADP + protein N-phospho-L-histidine.</text>
        <dbReference type="EC" id="2.7.13.3"/>
    </reaction>
</comment>
<dbReference type="EMBL" id="LACI01000482">
    <property type="protein sequence ID" value="KJU86721.1"/>
    <property type="molecule type" value="Genomic_DNA"/>
</dbReference>
<dbReference type="PANTHER" id="PTHR43547">
    <property type="entry name" value="TWO-COMPONENT HISTIDINE KINASE"/>
    <property type="match status" value="1"/>
</dbReference>
<dbReference type="Gene3D" id="3.30.565.10">
    <property type="entry name" value="Histidine kinase-like ATPase, C-terminal domain"/>
    <property type="match status" value="1"/>
</dbReference>
<dbReference type="Pfam" id="PF02518">
    <property type="entry name" value="HATPase_c"/>
    <property type="match status" value="1"/>
</dbReference>
<evidence type="ECO:0000313" key="5">
    <source>
        <dbReference type="EMBL" id="KJU86721.1"/>
    </source>
</evidence>
<evidence type="ECO:0000256" key="1">
    <source>
        <dbReference type="ARBA" id="ARBA00000085"/>
    </source>
</evidence>
<dbReference type="GO" id="GO:0000155">
    <property type="term" value="F:phosphorelay sensor kinase activity"/>
    <property type="evidence" value="ECO:0007669"/>
    <property type="project" value="TreeGrafter"/>
</dbReference>
<dbReference type="InterPro" id="IPR005467">
    <property type="entry name" value="His_kinase_dom"/>
</dbReference>
<evidence type="ECO:0000256" key="2">
    <source>
        <dbReference type="ARBA" id="ARBA00012438"/>
    </source>
</evidence>
<sequence length="237" mass="26839">MYKVKMSIDLNGPQIEFSGILAASVHEMKNSLSMLINYLDNVIEHFEKDKTSDIKLLSQLQYNAKHVNNNLMQLLALYRLENSLYSLNIGYNPVVELVEDLIAQNKTLMDYKGITLDVDIDSNLYWFYDKDLVAGSLNSIINNSFKYTKDLIRISAYEADAYLNICIEDNGTGYPDHMLQNGRTQESSISFKTGNTGLGLYFSSMVARFHKNKEREGFITLKNSSVYGGGCFCISLP</sequence>
<dbReference type="Proteomes" id="UP000033423">
    <property type="component" value="Unassembled WGS sequence"/>
</dbReference>
<comment type="caution">
    <text evidence="5">The sequence shown here is derived from an EMBL/GenBank/DDBJ whole genome shotgun (WGS) entry which is preliminary data.</text>
</comment>
<dbReference type="InterPro" id="IPR003594">
    <property type="entry name" value="HATPase_dom"/>
</dbReference>
<gene>
    <name evidence="5" type="ORF">MBAV_001084</name>
</gene>
<evidence type="ECO:0000256" key="3">
    <source>
        <dbReference type="ARBA" id="ARBA00022553"/>
    </source>
</evidence>
<dbReference type="InterPro" id="IPR036890">
    <property type="entry name" value="HATPase_C_sf"/>
</dbReference>
<organism evidence="5 6">
    <name type="scientific">Candidatus Magnetobacterium bavaricum</name>
    <dbReference type="NCBI Taxonomy" id="29290"/>
    <lineage>
        <taxon>Bacteria</taxon>
        <taxon>Pseudomonadati</taxon>
        <taxon>Nitrospirota</taxon>
        <taxon>Thermodesulfovibrionia</taxon>
        <taxon>Thermodesulfovibrionales</taxon>
        <taxon>Candidatus Magnetobacteriaceae</taxon>
        <taxon>Candidatus Magnetobacterium</taxon>
    </lineage>
</organism>
<dbReference type="PROSITE" id="PS50109">
    <property type="entry name" value="HIS_KIN"/>
    <property type="match status" value="1"/>
</dbReference>
<keyword evidence="5" id="KW-0418">Kinase</keyword>
<dbReference type="PRINTS" id="PR00344">
    <property type="entry name" value="BCTRLSENSOR"/>
</dbReference>
<dbReference type="EC" id="2.7.13.3" evidence="2"/>
<dbReference type="SUPFAM" id="SSF55874">
    <property type="entry name" value="ATPase domain of HSP90 chaperone/DNA topoisomerase II/histidine kinase"/>
    <property type="match status" value="1"/>
</dbReference>
<dbReference type="AlphaFoldDB" id="A0A0F3GXS5"/>
<keyword evidence="5" id="KW-0808">Transferase</keyword>
<evidence type="ECO:0000259" key="4">
    <source>
        <dbReference type="PROSITE" id="PS50109"/>
    </source>
</evidence>
<dbReference type="InterPro" id="IPR004358">
    <property type="entry name" value="Sig_transdc_His_kin-like_C"/>
</dbReference>
<accession>A0A0F3GXS5</accession>
<feature type="domain" description="Histidine kinase" evidence="4">
    <location>
        <begin position="23"/>
        <end position="237"/>
    </location>
</feature>
<proteinExistence type="predicted"/>
<protein>
    <recommendedName>
        <fullName evidence="2">histidine kinase</fullName>
        <ecNumber evidence="2">2.7.13.3</ecNumber>
    </recommendedName>
</protein>
<keyword evidence="3" id="KW-0597">Phosphoprotein</keyword>
<evidence type="ECO:0000313" key="6">
    <source>
        <dbReference type="Proteomes" id="UP000033423"/>
    </source>
</evidence>